<keyword evidence="21" id="KW-0732">Signal</keyword>
<dbReference type="Gene3D" id="3.40.50.2300">
    <property type="match status" value="2"/>
</dbReference>
<keyword evidence="25" id="KW-1185">Reference proteome</keyword>
<keyword evidence="9 20" id="KW-0472">Membrane</keyword>
<evidence type="ECO:0000256" key="13">
    <source>
        <dbReference type="ARBA" id="ARBA00023286"/>
    </source>
</evidence>
<dbReference type="GO" id="GO:0038023">
    <property type="term" value="F:signaling receptor activity"/>
    <property type="evidence" value="ECO:0007669"/>
    <property type="project" value="InterPro"/>
</dbReference>
<dbReference type="SMART" id="SM00079">
    <property type="entry name" value="PBPe"/>
    <property type="match status" value="1"/>
</dbReference>
<evidence type="ECO:0000256" key="21">
    <source>
        <dbReference type="SAM" id="SignalP"/>
    </source>
</evidence>
<evidence type="ECO:0000313" key="25">
    <source>
        <dbReference type="Proteomes" id="UP000625711"/>
    </source>
</evidence>
<evidence type="ECO:0000256" key="20">
    <source>
        <dbReference type="SAM" id="Phobius"/>
    </source>
</evidence>
<keyword evidence="18" id="KW-1015">Disulfide bond</keyword>
<evidence type="ECO:0000259" key="23">
    <source>
        <dbReference type="SMART" id="SM00918"/>
    </source>
</evidence>
<dbReference type="GO" id="GO:0015276">
    <property type="term" value="F:ligand-gated monoatomic ion channel activity"/>
    <property type="evidence" value="ECO:0007669"/>
    <property type="project" value="InterPro"/>
</dbReference>
<evidence type="ECO:0000256" key="18">
    <source>
        <dbReference type="PIRSR" id="PIRSR601508-3"/>
    </source>
</evidence>
<evidence type="ECO:0000256" key="5">
    <source>
        <dbReference type="ARBA" id="ARBA00022692"/>
    </source>
</evidence>
<evidence type="ECO:0000256" key="4">
    <source>
        <dbReference type="ARBA" id="ARBA00022475"/>
    </source>
</evidence>
<dbReference type="PRINTS" id="PR00177">
    <property type="entry name" value="NMDARECEPTOR"/>
</dbReference>
<dbReference type="InterPro" id="IPR015683">
    <property type="entry name" value="Ionotropic_Glu_rcpt"/>
</dbReference>
<comment type="subcellular location">
    <subcellularLocation>
        <location evidence="1">Cell membrane</location>
        <topology evidence="1">Multi-pass membrane protein</topology>
    </subcellularLocation>
    <subcellularLocation>
        <location evidence="15">Postsynaptic cell membrane</location>
    </subcellularLocation>
</comment>
<dbReference type="AlphaFoldDB" id="A0A834I4Z1"/>
<feature type="binding site" evidence="16">
    <location>
        <position position="517"/>
    </location>
    <ligand>
        <name>L-glutamate</name>
        <dbReference type="ChEBI" id="CHEBI:29985"/>
    </ligand>
</feature>
<feature type="domain" description="Ionotropic glutamate receptor L-glutamate and glycine-binding" evidence="23">
    <location>
        <begin position="438"/>
        <end position="501"/>
    </location>
</feature>
<dbReference type="InterPro" id="IPR028082">
    <property type="entry name" value="Peripla_BP_I"/>
</dbReference>
<keyword evidence="3" id="KW-0813">Transport</keyword>
<dbReference type="OrthoDB" id="5984008at2759"/>
<evidence type="ECO:0000256" key="8">
    <source>
        <dbReference type="ARBA" id="ARBA00023065"/>
    </source>
</evidence>
<evidence type="ECO:0000256" key="1">
    <source>
        <dbReference type="ARBA" id="ARBA00004651"/>
    </source>
</evidence>
<comment type="caution">
    <text evidence="24">The sequence shown here is derived from an EMBL/GenBank/DDBJ whole genome shotgun (WGS) entry which is preliminary data.</text>
</comment>
<accession>A0A834I4Z1</accession>
<dbReference type="SUPFAM" id="SSF53822">
    <property type="entry name" value="Periplasmic binding protein-like I"/>
    <property type="match status" value="1"/>
</dbReference>
<dbReference type="Pfam" id="PF00060">
    <property type="entry name" value="Lig_chan"/>
    <property type="match status" value="1"/>
</dbReference>
<evidence type="ECO:0000313" key="24">
    <source>
        <dbReference type="EMBL" id="KAF7274550.1"/>
    </source>
</evidence>
<evidence type="ECO:0000256" key="9">
    <source>
        <dbReference type="ARBA" id="ARBA00023136"/>
    </source>
</evidence>
<keyword evidence="4" id="KW-1003">Cell membrane</keyword>
<dbReference type="Gene3D" id="1.10.287.70">
    <property type="match status" value="1"/>
</dbReference>
<evidence type="ECO:0000256" key="7">
    <source>
        <dbReference type="ARBA" id="ARBA00023018"/>
    </source>
</evidence>
<feature type="domain" description="Ionotropic glutamate receptor C-terminal" evidence="22">
    <location>
        <begin position="428"/>
        <end position="798"/>
    </location>
</feature>
<dbReference type="FunFam" id="3.40.190.10:FF:000178">
    <property type="entry name" value="Glutamate receptor subunit"/>
    <property type="match status" value="1"/>
</dbReference>
<dbReference type="Pfam" id="PF10613">
    <property type="entry name" value="Lig_chan-Glu_bd"/>
    <property type="match status" value="1"/>
</dbReference>
<dbReference type="SUPFAM" id="SSF53850">
    <property type="entry name" value="Periplasmic binding protein-like II"/>
    <property type="match status" value="1"/>
</dbReference>
<dbReference type="InterPro" id="IPR001320">
    <property type="entry name" value="Iontro_rcpt_C"/>
</dbReference>
<keyword evidence="13" id="KW-1071">Ligand-gated ion channel</keyword>
<feature type="binding site" evidence="16">
    <location>
        <position position="687"/>
    </location>
    <ligand>
        <name>L-glutamate</name>
        <dbReference type="ChEBI" id="CHEBI:29985"/>
    </ligand>
</feature>
<feature type="compositionally biased region" description="Acidic residues" evidence="19">
    <location>
        <begin position="885"/>
        <end position="894"/>
    </location>
</feature>
<feature type="region of interest" description="Disordered" evidence="19">
    <location>
        <begin position="883"/>
        <end position="940"/>
    </location>
</feature>
<feature type="transmembrane region" description="Helical" evidence="20">
    <location>
        <begin position="633"/>
        <end position="654"/>
    </location>
</feature>
<dbReference type="GO" id="GO:0045211">
    <property type="term" value="C:postsynaptic membrane"/>
    <property type="evidence" value="ECO:0007669"/>
    <property type="project" value="UniProtKB-SubCell"/>
</dbReference>
<evidence type="ECO:0000256" key="6">
    <source>
        <dbReference type="ARBA" id="ARBA00022989"/>
    </source>
</evidence>
<dbReference type="InterPro" id="IPR001508">
    <property type="entry name" value="Iono_Glu_rcpt_met"/>
</dbReference>
<feature type="compositionally biased region" description="Basic and acidic residues" evidence="19">
    <location>
        <begin position="895"/>
        <end position="913"/>
    </location>
</feature>
<evidence type="ECO:0000256" key="10">
    <source>
        <dbReference type="ARBA" id="ARBA00023170"/>
    </source>
</evidence>
<keyword evidence="11" id="KW-0325">Glycoprotein</keyword>
<dbReference type="Proteomes" id="UP000625711">
    <property type="component" value="Unassembled WGS sequence"/>
</dbReference>
<name>A0A834I4Z1_RHYFE</name>
<dbReference type="InterPro" id="IPR019594">
    <property type="entry name" value="Glu/Gly-bd"/>
</dbReference>
<feature type="disulfide bond" evidence="18">
    <location>
        <begin position="96"/>
        <end position="344"/>
    </location>
</feature>
<keyword evidence="14" id="KW-0407">Ion channel</keyword>
<feature type="signal peptide" evidence="21">
    <location>
        <begin position="1"/>
        <end position="38"/>
    </location>
</feature>
<evidence type="ECO:0000256" key="17">
    <source>
        <dbReference type="PIRSR" id="PIRSR601508-2"/>
    </source>
</evidence>
<comment type="similarity">
    <text evidence="2">Belongs to the glutamate-gated ion channel (TC 1.A.10.1) family.</text>
</comment>
<evidence type="ECO:0000256" key="11">
    <source>
        <dbReference type="ARBA" id="ARBA00023180"/>
    </source>
</evidence>
<sequence length="940" mass="105901">MVTVSWWVSPSQAADDQSSRTMIIRLLFLSICCRLAHGQGFNIAGLFEEDSNELNVKAFELAIERANQNKDEDHALITLTVNIPPENPFVAMNSTCSLTKQGIIGVFGPSSLSNIHAVQAVCDAKEIPHVLSKWMSEPTKLGSSLNFYPHPPLLTKAYIDFIQEWKWTTFTILYEDDESLLRLSGLILYAKETGVVITVEQLDREGTGNYRDTLKKIRRTRQKFIIIDCRIDNLIDILIQCQQIGLMTHEYNYFITNLDAHTRDLSPFQWSQSNITGIRMINPDSAYVHEISKEIFADQVDEDPSQTASRLETETALIFDAVYMFTDIISKMADIETFGVPLDCYQSDSWVHGYSIVNFLKTSTYKGLTGPIEFNNEGFRSTFNLQIYELREGGITTVALWNSSEGLNITKKFDEPLELGKDSMRNKTFTVIISLTDPYGMNKEASEQLVGNDRYEGFSIDLIEELAKLEGFNYTFVVQADGKNGNKVNGQWTGMIGEVMAGRADMAITDLTITSDRAEAVDFTSPFMNLGVSILFQKPTKAPPNFFSFAEPFALDTWIALAVAFVIVSLSFFLLGRICPDEWTNPYPCVEEPEFLINQFSLANSVWFATGAMLQQGSEIAPIAIPTRLVSGVWWFFVLIMVSSYTANLASFLVTENHVELFTDVKSLLENADKYGIRYGAKANGATMDFFEKSTGNELYQEIAKYMREHPEDMPNDNKVGVTMAEEMRYAFFMESTTIEYTIQRHCGLTIVGDRLDEKGYGIALKKDSPYRTRLSLAILKLQTSGEIEKIRKKWWEERKGGGQCTGAADDPSATPLDLQNVEGIFYVTIFGTVLGMVLVLFEFIFNIFRVAKKAKVSIFQALKNEIKFFLKFNSNVKPVLDARSEEDEDEPEDKSEAQSESLRSRSKSERSKGTTTNGTTRPYGFVISSPSLDRLTESP</sequence>
<dbReference type="EMBL" id="JAACXV010012610">
    <property type="protein sequence ID" value="KAF7274550.1"/>
    <property type="molecule type" value="Genomic_DNA"/>
</dbReference>
<evidence type="ECO:0000256" key="3">
    <source>
        <dbReference type="ARBA" id="ARBA00022448"/>
    </source>
</evidence>
<keyword evidence="5 20" id="KW-0812">Transmembrane</keyword>
<protein>
    <submittedName>
        <fullName evidence="24">Uncharacterized protein</fullName>
    </submittedName>
</protein>
<keyword evidence="12" id="KW-0628">Postsynaptic cell membrane</keyword>
<feature type="binding site" evidence="16">
    <location>
        <position position="735"/>
    </location>
    <ligand>
        <name>L-glutamate</name>
        <dbReference type="ChEBI" id="CHEBI:29985"/>
    </ligand>
</feature>
<dbReference type="SMART" id="SM00918">
    <property type="entry name" value="Lig_chan-Glu_bd"/>
    <property type="match status" value="1"/>
</dbReference>
<feature type="site" description="Interaction with the cone snail toxin Con-ikot-ikot" evidence="17">
    <location>
        <position position="781"/>
    </location>
</feature>
<feature type="disulfide bond" evidence="18">
    <location>
        <begin position="747"/>
        <end position="805"/>
    </location>
</feature>
<feature type="chain" id="PRO_5033028513" evidence="21">
    <location>
        <begin position="39"/>
        <end position="940"/>
    </location>
</feature>
<evidence type="ECO:0000256" key="14">
    <source>
        <dbReference type="ARBA" id="ARBA00023303"/>
    </source>
</evidence>
<feature type="binding site" evidence="16">
    <location>
        <position position="512"/>
    </location>
    <ligand>
        <name>L-glutamate</name>
        <dbReference type="ChEBI" id="CHEBI:29985"/>
    </ligand>
</feature>
<dbReference type="Pfam" id="PF01094">
    <property type="entry name" value="ANF_receptor"/>
    <property type="match status" value="1"/>
</dbReference>
<evidence type="ECO:0000256" key="15">
    <source>
        <dbReference type="ARBA" id="ARBA00034100"/>
    </source>
</evidence>
<keyword evidence="10" id="KW-0675">Receptor</keyword>
<reference evidence="24" key="1">
    <citation type="submission" date="2020-08" db="EMBL/GenBank/DDBJ databases">
        <title>Genome sequencing and assembly of the red palm weevil Rhynchophorus ferrugineus.</title>
        <authorList>
            <person name="Dias G.B."/>
            <person name="Bergman C.M."/>
            <person name="Manee M."/>
        </authorList>
    </citation>
    <scope>NUCLEOTIDE SEQUENCE</scope>
    <source>
        <strain evidence="24">AA-2017</strain>
        <tissue evidence="24">Whole larva</tissue>
    </source>
</reference>
<keyword evidence="8" id="KW-0406">Ion transport</keyword>
<dbReference type="PANTHER" id="PTHR18966">
    <property type="entry name" value="IONOTROPIC GLUTAMATE RECEPTOR"/>
    <property type="match status" value="1"/>
</dbReference>
<keyword evidence="6 20" id="KW-1133">Transmembrane helix</keyword>
<keyword evidence="7" id="KW-0770">Synapse</keyword>
<dbReference type="Gene3D" id="3.40.190.10">
    <property type="entry name" value="Periplasmic binding protein-like II"/>
    <property type="match status" value="2"/>
</dbReference>
<feature type="transmembrane region" description="Helical" evidence="20">
    <location>
        <begin position="825"/>
        <end position="846"/>
    </location>
</feature>
<dbReference type="CDD" id="cd06382">
    <property type="entry name" value="PBP1_iGluR_Kainate"/>
    <property type="match status" value="1"/>
</dbReference>
<dbReference type="FunFam" id="1.10.287.70:FF:000105">
    <property type="entry name" value="Eye-enriched kainate receptor, isoform A"/>
    <property type="match status" value="1"/>
</dbReference>
<proteinExistence type="inferred from homology"/>
<evidence type="ECO:0000256" key="12">
    <source>
        <dbReference type="ARBA" id="ARBA00023257"/>
    </source>
</evidence>
<evidence type="ECO:0000256" key="16">
    <source>
        <dbReference type="PIRSR" id="PIRSR601508-1"/>
    </source>
</evidence>
<evidence type="ECO:0000256" key="2">
    <source>
        <dbReference type="ARBA" id="ARBA00008685"/>
    </source>
</evidence>
<evidence type="ECO:0000259" key="22">
    <source>
        <dbReference type="SMART" id="SM00079"/>
    </source>
</evidence>
<feature type="transmembrane region" description="Helical" evidence="20">
    <location>
        <begin position="558"/>
        <end position="576"/>
    </location>
</feature>
<organism evidence="24 25">
    <name type="scientific">Rhynchophorus ferrugineus</name>
    <name type="common">Red palm weevil</name>
    <name type="synonym">Curculio ferrugineus</name>
    <dbReference type="NCBI Taxonomy" id="354439"/>
    <lineage>
        <taxon>Eukaryota</taxon>
        <taxon>Metazoa</taxon>
        <taxon>Ecdysozoa</taxon>
        <taxon>Arthropoda</taxon>
        <taxon>Hexapoda</taxon>
        <taxon>Insecta</taxon>
        <taxon>Pterygota</taxon>
        <taxon>Neoptera</taxon>
        <taxon>Endopterygota</taxon>
        <taxon>Coleoptera</taxon>
        <taxon>Polyphaga</taxon>
        <taxon>Cucujiformia</taxon>
        <taxon>Curculionidae</taxon>
        <taxon>Dryophthorinae</taxon>
        <taxon>Rhynchophorus</taxon>
    </lineage>
</organism>
<gene>
    <name evidence="24" type="ORF">GWI33_012798</name>
</gene>
<dbReference type="InterPro" id="IPR001828">
    <property type="entry name" value="ANF_lig-bd_rcpt"/>
</dbReference>
<evidence type="ECO:0000256" key="19">
    <source>
        <dbReference type="SAM" id="MobiDB-lite"/>
    </source>
</evidence>
<feature type="site" description="Crucial to convey clamshell closure to channel opening" evidence="17">
    <location>
        <position position="665"/>
    </location>
</feature>